<dbReference type="Pfam" id="PF13966">
    <property type="entry name" value="zf-RVT"/>
    <property type="match status" value="1"/>
</dbReference>
<dbReference type="InterPro" id="IPR026960">
    <property type="entry name" value="RVT-Znf"/>
</dbReference>
<organism evidence="2">
    <name type="scientific">Fagus sylvatica</name>
    <name type="common">Beechnut</name>
    <dbReference type="NCBI Taxonomy" id="28930"/>
    <lineage>
        <taxon>Eukaryota</taxon>
        <taxon>Viridiplantae</taxon>
        <taxon>Streptophyta</taxon>
        <taxon>Embryophyta</taxon>
        <taxon>Tracheophyta</taxon>
        <taxon>Spermatophyta</taxon>
        <taxon>Magnoliopsida</taxon>
        <taxon>eudicotyledons</taxon>
        <taxon>Gunneridae</taxon>
        <taxon>Pentapetalae</taxon>
        <taxon>rosids</taxon>
        <taxon>fabids</taxon>
        <taxon>Fagales</taxon>
        <taxon>Fagaceae</taxon>
        <taxon>Fagus</taxon>
    </lineage>
</organism>
<feature type="domain" description="Reverse transcriptase zinc-binding" evidence="1">
    <location>
        <begin position="1"/>
        <end position="50"/>
    </location>
</feature>
<evidence type="ECO:0000313" key="2">
    <source>
        <dbReference type="EMBL" id="SPD27578.1"/>
    </source>
</evidence>
<accession>A0A2N9ISS1</accession>
<protein>
    <recommendedName>
        <fullName evidence="1">Reverse transcriptase zinc-binding domain-containing protein</fullName>
    </recommendedName>
</protein>
<name>A0A2N9ISS1_FAGSY</name>
<reference evidence="2" key="1">
    <citation type="submission" date="2018-02" db="EMBL/GenBank/DDBJ databases">
        <authorList>
            <person name="Cohen D.B."/>
            <person name="Kent A.D."/>
        </authorList>
    </citation>
    <scope>NUCLEOTIDE SEQUENCE</scope>
</reference>
<dbReference type="AlphaFoldDB" id="A0A2N9ISS1"/>
<gene>
    <name evidence="2" type="ORF">FSB_LOCUS55460</name>
</gene>
<evidence type="ECO:0000259" key="1">
    <source>
        <dbReference type="Pfam" id="PF13966"/>
    </source>
</evidence>
<proteinExistence type="predicted"/>
<dbReference type="EMBL" id="OIVN01006198">
    <property type="protein sequence ID" value="SPD27578.1"/>
    <property type="molecule type" value="Genomic_DNA"/>
</dbReference>
<sequence length="185" mass="20492">MWKACSNILPLCTKLFDRKITSNFSCPVCGDEAETIDHTFMNCSVALAVWGKHPNLMALLQSGMCFVDWVEVILSSLSSPDIEIFFTLVWFIWRHCNEVWSGSHPGEVKQISLKASRYALEFLEAVSDPSPSLEVPSSAWTPPSSSHLFKVNVASVLFKERQEVGIGVVVRNSQGVVLAATSEKN</sequence>